<dbReference type="EMBL" id="JAMKFB020000016">
    <property type="protein sequence ID" value="KAL0172645.1"/>
    <property type="molecule type" value="Genomic_DNA"/>
</dbReference>
<feature type="non-terminal residue" evidence="12">
    <location>
        <position position="1"/>
    </location>
</feature>
<comment type="subcellular location">
    <subcellularLocation>
        <location evidence="2">Cytoplasm</location>
    </subcellularLocation>
    <subcellularLocation>
        <location evidence="10">Endomembrane system</location>
        <topology evidence="10">Peripheral membrane protein</topology>
        <orientation evidence="10">Cytoplasmic side</orientation>
    </subcellularLocation>
    <subcellularLocation>
        <location evidence="1">Endosome</location>
    </subcellularLocation>
</comment>
<evidence type="ECO:0000256" key="11">
    <source>
        <dbReference type="SAM" id="MobiDB-lite"/>
    </source>
</evidence>
<keyword evidence="8" id="KW-0446">Lipid-binding</keyword>
<dbReference type="GO" id="GO:0015031">
    <property type="term" value="P:protein transport"/>
    <property type="evidence" value="ECO:0007669"/>
    <property type="project" value="UniProtKB-KW"/>
</dbReference>
<evidence type="ECO:0000256" key="6">
    <source>
        <dbReference type="ARBA" id="ARBA00022753"/>
    </source>
</evidence>
<evidence type="ECO:0000256" key="10">
    <source>
        <dbReference type="ARBA" id="ARBA00029433"/>
    </source>
</evidence>
<proteinExistence type="inferred from homology"/>
<evidence type="ECO:0000313" key="12">
    <source>
        <dbReference type="EMBL" id="KAL0172645.1"/>
    </source>
</evidence>
<comment type="caution">
    <text evidence="12">The sequence shown here is derived from an EMBL/GenBank/DDBJ whole genome shotgun (WGS) entry which is preliminary data.</text>
</comment>
<comment type="similarity">
    <text evidence="3">Belongs to the sorting nexin family.</text>
</comment>
<organism evidence="12 13">
    <name type="scientific">Cirrhinus mrigala</name>
    <name type="common">Mrigala</name>
    <dbReference type="NCBI Taxonomy" id="683832"/>
    <lineage>
        <taxon>Eukaryota</taxon>
        <taxon>Metazoa</taxon>
        <taxon>Chordata</taxon>
        <taxon>Craniata</taxon>
        <taxon>Vertebrata</taxon>
        <taxon>Euteleostomi</taxon>
        <taxon>Actinopterygii</taxon>
        <taxon>Neopterygii</taxon>
        <taxon>Teleostei</taxon>
        <taxon>Ostariophysi</taxon>
        <taxon>Cypriniformes</taxon>
        <taxon>Cyprinidae</taxon>
        <taxon>Labeoninae</taxon>
        <taxon>Labeonini</taxon>
        <taxon>Cirrhinus</taxon>
    </lineage>
</organism>
<evidence type="ECO:0000256" key="2">
    <source>
        <dbReference type="ARBA" id="ARBA00004496"/>
    </source>
</evidence>
<evidence type="ECO:0000256" key="1">
    <source>
        <dbReference type="ARBA" id="ARBA00004177"/>
    </source>
</evidence>
<keyword evidence="9" id="KW-0472">Membrane</keyword>
<keyword evidence="6" id="KW-0967">Endosome</keyword>
<evidence type="ECO:0000256" key="3">
    <source>
        <dbReference type="ARBA" id="ARBA00010883"/>
    </source>
</evidence>
<feature type="compositionally biased region" description="Acidic residues" evidence="11">
    <location>
        <begin position="55"/>
        <end position="68"/>
    </location>
</feature>
<evidence type="ECO:0000256" key="8">
    <source>
        <dbReference type="ARBA" id="ARBA00023121"/>
    </source>
</evidence>
<keyword evidence="5" id="KW-0963">Cytoplasm</keyword>
<evidence type="ECO:0000313" key="13">
    <source>
        <dbReference type="Proteomes" id="UP001529510"/>
    </source>
</evidence>
<keyword evidence="4" id="KW-0813">Transport</keyword>
<evidence type="ECO:0000256" key="5">
    <source>
        <dbReference type="ARBA" id="ARBA00022490"/>
    </source>
</evidence>
<name>A0ABD0PFX3_CIRMR</name>
<dbReference type="AlphaFoldDB" id="A0ABD0PFX3"/>
<dbReference type="Proteomes" id="UP001529510">
    <property type="component" value="Unassembled WGS sequence"/>
</dbReference>
<keyword evidence="7" id="KW-0653">Protein transport</keyword>
<gene>
    <name evidence="12" type="ORF">M9458_032956</name>
</gene>
<accession>A0ABD0PFX3</accession>
<evidence type="ECO:0000256" key="9">
    <source>
        <dbReference type="ARBA" id="ARBA00023136"/>
    </source>
</evidence>
<sequence>PVLLSDSCLHLFLQSQLCVKKIEACAEGRSRYSVSEAIHSFGSGNKRFQSLSEGNMEEEEDDMHYESE</sequence>
<dbReference type="PANTHER" id="PTHR46209:SF4">
    <property type="entry name" value="SORTING NEXIN-10B"/>
    <property type="match status" value="1"/>
</dbReference>
<dbReference type="InterPro" id="IPR043544">
    <property type="entry name" value="SNX10/11"/>
</dbReference>
<evidence type="ECO:0000256" key="4">
    <source>
        <dbReference type="ARBA" id="ARBA00022448"/>
    </source>
</evidence>
<dbReference type="PANTHER" id="PTHR46209">
    <property type="entry name" value="PX DOMAIN-CONTAINING PROTEIN"/>
    <property type="match status" value="1"/>
</dbReference>
<reference evidence="12 13" key="1">
    <citation type="submission" date="2024-05" db="EMBL/GenBank/DDBJ databases">
        <title>Genome sequencing and assembly of Indian major carp, Cirrhinus mrigala (Hamilton, 1822).</title>
        <authorList>
            <person name="Mohindra V."/>
            <person name="Chowdhury L.M."/>
            <person name="Lal K."/>
            <person name="Jena J.K."/>
        </authorList>
    </citation>
    <scope>NUCLEOTIDE SEQUENCE [LARGE SCALE GENOMIC DNA]</scope>
    <source>
        <strain evidence="12">CM1030</strain>
        <tissue evidence="12">Blood</tissue>
    </source>
</reference>
<dbReference type="GO" id="GO:0008289">
    <property type="term" value="F:lipid binding"/>
    <property type="evidence" value="ECO:0007669"/>
    <property type="project" value="UniProtKB-KW"/>
</dbReference>
<dbReference type="GO" id="GO:0005768">
    <property type="term" value="C:endosome"/>
    <property type="evidence" value="ECO:0007669"/>
    <property type="project" value="UniProtKB-SubCell"/>
</dbReference>
<protein>
    <submittedName>
        <fullName evidence="12">Uncharacterized protein</fullName>
    </submittedName>
</protein>
<feature type="region of interest" description="Disordered" evidence="11">
    <location>
        <begin position="49"/>
        <end position="68"/>
    </location>
</feature>
<evidence type="ECO:0000256" key="7">
    <source>
        <dbReference type="ARBA" id="ARBA00022927"/>
    </source>
</evidence>
<keyword evidence="13" id="KW-1185">Reference proteome</keyword>